<name>A0A174VEZ5_FLAPL</name>
<sequence>MPTSARVLLSARFLIPCRWAQRQAHTVRPYRTGFAFSALLMPYRRAYLSRRAGGHKGRPYGAVSSSMGLYIMMAWFSVMNSSPSSAPSIPSTRRNRVLCRVKPPQYSPRISCSFS</sequence>
<protein>
    <submittedName>
        <fullName evidence="1">Uncharacterized protein</fullName>
    </submittedName>
</protein>
<gene>
    <name evidence="1" type="ORF">ERS852411_04211</name>
</gene>
<dbReference type="Proteomes" id="UP000095746">
    <property type="component" value="Unassembled WGS sequence"/>
</dbReference>
<reference evidence="1 2" key="1">
    <citation type="submission" date="2015-09" db="EMBL/GenBank/DDBJ databases">
        <authorList>
            <consortium name="Pathogen Informatics"/>
        </authorList>
    </citation>
    <scope>NUCLEOTIDE SEQUENCE [LARGE SCALE GENOMIC DNA]</scope>
    <source>
        <strain evidence="1 2">2789STDY5608854</strain>
    </source>
</reference>
<organism evidence="1 2">
    <name type="scientific">Flavonifractor plautii</name>
    <name type="common">Fusobacterium plautii</name>
    <dbReference type="NCBI Taxonomy" id="292800"/>
    <lineage>
        <taxon>Bacteria</taxon>
        <taxon>Bacillati</taxon>
        <taxon>Bacillota</taxon>
        <taxon>Clostridia</taxon>
        <taxon>Eubacteriales</taxon>
        <taxon>Oscillospiraceae</taxon>
        <taxon>Flavonifractor</taxon>
    </lineage>
</organism>
<proteinExistence type="predicted"/>
<accession>A0A174VEZ5</accession>
<dbReference type="EMBL" id="CYZT01000865">
    <property type="protein sequence ID" value="CUQ29649.1"/>
    <property type="molecule type" value="Genomic_DNA"/>
</dbReference>
<evidence type="ECO:0000313" key="1">
    <source>
        <dbReference type="EMBL" id="CUQ29649.1"/>
    </source>
</evidence>
<evidence type="ECO:0000313" key="2">
    <source>
        <dbReference type="Proteomes" id="UP000095746"/>
    </source>
</evidence>
<dbReference type="AlphaFoldDB" id="A0A174VEZ5"/>